<dbReference type="AlphaFoldDB" id="A0A0D2BUK9"/>
<evidence type="ECO:0000256" key="1">
    <source>
        <dbReference type="SAM" id="MobiDB-lite"/>
    </source>
</evidence>
<feature type="region of interest" description="Disordered" evidence="1">
    <location>
        <begin position="99"/>
        <end position="150"/>
    </location>
</feature>
<gene>
    <name evidence="2" type="ORF">PV07_12497</name>
</gene>
<dbReference type="VEuPathDB" id="FungiDB:PV07_12497"/>
<dbReference type="EMBL" id="KN847049">
    <property type="protein sequence ID" value="KIW22080.1"/>
    <property type="molecule type" value="Genomic_DNA"/>
</dbReference>
<feature type="compositionally biased region" description="Basic and acidic residues" evidence="1">
    <location>
        <begin position="122"/>
        <end position="137"/>
    </location>
</feature>
<evidence type="ECO:0008006" key="4">
    <source>
        <dbReference type="Google" id="ProtNLM"/>
    </source>
</evidence>
<dbReference type="RefSeq" id="XP_016242296.1">
    <property type="nucleotide sequence ID" value="XM_016400028.1"/>
</dbReference>
<proteinExistence type="predicted"/>
<evidence type="ECO:0000313" key="3">
    <source>
        <dbReference type="Proteomes" id="UP000054466"/>
    </source>
</evidence>
<accession>A0A0D2BUK9</accession>
<dbReference type="SUPFAM" id="SSF52540">
    <property type="entry name" value="P-loop containing nucleoside triphosphate hydrolases"/>
    <property type="match status" value="1"/>
</dbReference>
<name>A0A0D2BUK9_9EURO</name>
<dbReference type="Gene3D" id="3.40.50.300">
    <property type="entry name" value="P-loop containing nucleotide triphosphate hydrolases"/>
    <property type="match status" value="1"/>
</dbReference>
<protein>
    <recommendedName>
        <fullName evidence="4">Helicase C-terminal domain-containing protein</fullName>
    </recommendedName>
</protein>
<dbReference type="GeneID" id="27351691"/>
<dbReference type="Proteomes" id="UP000054466">
    <property type="component" value="Unassembled WGS sequence"/>
</dbReference>
<dbReference type="HOGENOM" id="CLU_1740316_0_0_1"/>
<dbReference type="OrthoDB" id="10261556at2759"/>
<dbReference type="InterPro" id="IPR027417">
    <property type="entry name" value="P-loop_NTPase"/>
</dbReference>
<evidence type="ECO:0000313" key="2">
    <source>
        <dbReference type="EMBL" id="KIW22080.1"/>
    </source>
</evidence>
<organism evidence="2 3">
    <name type="scientific">Cladophialophora immunda</name>
    <dbReference type="NCBI Taxonomy" id="569365"/>
    <lineage>
        <taxon>Eukaryota</taxon>
        <taxon>Fungi</taxon>
        <taxon>Dikarya</taxon>
        <taxon>Ascomycota</taxon>
        <taxon>Pezizomycotina</taxon>
        <taxon>Eurotiomycetes</taxon>
        <taxon>Chaetothyriomycetidae</taxon>
        <taxon>Chaetothyriales</taxon>
        <taxon>Herpotrichiellaceae</taxon>
        <taxon>Cladophialophora</taxon>
    </lineage>
</organism>
<keyword evidence="3" id="KW-1185">Reference proteome</keyword>
<reference evidence="2 3" key="1">
    <citation type="submission" date="2015-01" db="EMBL/GenBank/DDBJ databases">
        <title>The Genome Sequence of Cladophialophora immunda CBS83496.</title>
        <authorList>
            <consortium name="The Broad Institute Genomics Platform"/>
            <person name="Cuomo C."/>
            <person name="de Hoog S."/>
            <person name="Gorbushina A."/>
            <person name="Stielow B."/>
            <person name="Teixiera M."/>
            <person name="Abouelleil A."/>
            <person name="Chapman S.B."/>
            <person name="Priest M."/>
            <person name="Young S.K."/>
            <person name="Wortman J."/>
            <person name="Nusbaum C."/>
            <person name="Birren B."/>
        </authorList>
    </citation>
    <scope>NUCLEOTIDE SEQUENCE [LARGE SCALE GENOMIC DNA]</scope>
    <source>
        <strain evidence="2 3">CBS 83496</strain>
    </source>
</reference>
<sequence>MGVDYAYVRNVFHYGLPSDTINFSQEVGHIGRDGRSSVSMVLLPRHARAIDDERWEREKHITPLSTRVMQRYMNTRCLGAVLSRFCRINSGVDGFDGLFNPGAESDITPWWDSEPVEPSQGRQEEGVKGEEGDKDVADVDEASSPYEGSR</sequence>